<sequence>MIFIGGVTSVTGVVMEPLATDFGWTRALVTANIMICSVMSLLLACTGGGICHRSLRRAALRHDRCNRGSSGHIGDSAQPAANRMAHALQMTGHLPTAIPWAVHEHLIDQG</sequence>
<reference evidence="3" key="1">
    <citation type="submission" date="2017-02" db="EMBL/GenBank/DDBJ databases">
        <authorList>
            <person name="Varghese N."/>
            <person name="Submissions S."/>
        </authorList>
    </citation>
    <scope>NUCLEOTIDE SEQUENCE [LARGE SCALE GENOMIC DNA]</scope>
    <source>
        <strain evidence="3">R11H</strain>
    </source>
</reference>
<keyword evidence="3" id="KW-1185">Reference proteome</keyword>
<evidence type="ECO:0000256" key="1">
    <source>
        <dbReference type="SAM" id="Phobius"/>
    </source>
</evidence>
<organism evidence="2 3">
    <name type="scientific">Sphingopyxis flava</name>
    <dbReference type="NCBI Taxonomy" id="1507287"/>
    <lineage>
        <taxon>Bacteria</taxon>
        <taxon>Pseudomonadati</taxon>
        <taxon>Pseudomonadota</taxon>
        <taxon>Alphaproteobacteria</taxon>
        <taxon>Sphingomonadales</taxon>
        <taxon>Sphingomonadaceae</taxon>
        <taxon>Sphingopyxis</taxon>
    </lineage>
</organism>
<dbReference type="EMBL" id="FUYP01000034">
    <property type="protein sequence ID" value="SKB94608.1"/>
    <property type="molecule type" value="Genomic_DNA"/>
</dbReference>
<name>A0A1T5FEW6_9SPHN</name>
<feature type="transmembrane region" description="Helical" evidence="1">
    <location>
        <begin position="27"/>
        <end position="51"/>
    </location>
</feature>
<gene>
    <name evidence="2" type="ORF">SAMN06295937_10341</name>
</gene>
<keyword evidence="1" id="KW-1133">Transmembrane helix</keyword>
<keyword evidence="1" id="KW-0472">Membrane</keyword>
<feature type="non-terminal residue" evidence="2">
    <location>
        <position position="110"/>
    </location>
</feature>
<proteinExistence type="predicted"/>
<dbReference type="AlphaFoldDB" id="A0A1T5FEW6"/>
<protein>
    <submittedName>
        <fullName evidence="2">Uncharacterized protein</fullName>
    </submittedName>
</protein>
<accession>A0A1T5FEW6</accession>
<evidence type="ECO:0000313" key="3">
    <source>
        <dbReference type="Proteomes" id="UP000190044"/>
    </source>
</evidence>
<dbReference type="Proteomes" id="UP000190044">
    <property type="component" value="Unassembled WGS sequence"/>
</dbReference>
<evidence type="ECO:0000313" key="2">
    <source>
        <dbReference type="EMBL" id="SKB94608.1"/>
    </source>
</evidence>
<keyword evidence="1" id="KW-0812">Transmembrane</keyword>